<reference evidence="11" key="3">
    <citation type="submission" date="2022-06" db="UniProtKB">
        <authorList>
            <consortium name="EnsemblMetazoa"/>
        </authorList>
    </citation>
    <scope>IDENTIFICATION</scope>
</reference>
<evidence type="ECO:0000313" key="11">
    <source>
        <dbReference type="EnsemblMetazoa" id="KAF7493166.1"/>
    </source>
</evidence>
<dbReference type="EMBL" id="WVUK01000056">
    <property type="protein sequence ID" value="KAF7493166.1"/>
    <property type="molecule type" value="Genomic_DNA"/>
</dbReference>
<keyword evidence="8" id="KW-0175">Coiled coil</keyword>
<feature type="domain" description="BP28 C-terminal" evidence="9">
    <location>
        <begin position="1879"/>
        <end position="2063"/>
    </location>
</feature>
<protein>
    <recommendedName>
        <fullName evidence="7">HEAT repeat-containing protein 1</fullName>
    </recommendedName>
</protein>
<evidence type="ECO:0000256" key="2">
    <source>
        <dbReference type="ARBA" id="ARBA00010559"/>
    </source>
</evidence>
<dbReference type="InterPro" id="IPR056473">
    <property type="entry name" value="HEAT_Utp10/HEAT1"/>
</dbReference>
<keyword evidence="3 7" id="KW-0690">Ribosome biogenesis</keyword>
<dbReference type="Pfam" id="PF23243">
    <property type="entry name" value="HEAT_HEATR1"/>
    <property type="match status" value="1"/>
</dbReference>
<gene>
    <name evidence="10" type="ORF">SSS_6657</name>
</gene>
<evidence type="ECO:0000256" key="7">
    <source>
        <dbReference type="RuleBase" id="RU367065"/>
    </source>
</evidence>
<keyword evidence="5 7" id="KW-0539">Nucleus</keyword>
<evidence type="ECO:0000256" key="6">
    <source>
        <dbReference type="ARBA" id="ARBA00023274"/>
    </source>
</evidence>
<proteinExistence type="inferred from homology"/>
<dbReference type="PANTHER" id="PTHR13457">
    <property type="entry name" value="BAP28"/>
    <property type="match status" value="1"/>
</dbReference>
<dbReference type="SMART" id="SM01036">
    <property type="entry name" value="BP28CT"/>
    <property type="match status" value="1"/>
</dbReference>
<comment type="subcellular location">
    <subcellularLocation>
        <location evidence="1 7">Nucleus</location>
        <location evidence="1 7">Nucleolus</location>
    </subcellularLocation>
</comment>
<accession>A0A834RAS8</accession>
<name>A0A834RAS8_SARSC</name>
<dbReference type="OrthoDB" id="31183at2759"/>
<dbReference type="SUPFAM" id="SSF48371">
    <property type="entry name" value="ARM repeat"/>
    <property type="match status" value="1"/>
</dbReference>
<comment type="function">
    <text evidence="7">Involved in nucleolar processing of pre-18S ribosomal RNA.</text>
</comment>
<evidence type="ECO:0000256" key="3">
    <source>
        <dbReference type="ARBA" id="ARBA00022517"/>
    </source>
</evidence>
<evidence type="ECO:0000313" key="10">
    <source>
        <dbReference type="EMBL" id="KAF7493166.1"/>
    </source>
</evidence>
<keyword evidence="12" id="KW-1185">Reference proteome</keyword>
<evidence type="ECO:0000256" key="4">
    <source>
        <dbReference type="ARBA" id="ARBA00022552"/>
    </source>
</evidence>
<reference evidence="12" key="1">
    <citation type="journal article" date="2020" name="PLoS Negl. Trop. Dis.">
        <title>High-quality nuclear genome for Sarcoptes scabiei-A critical resource for a neglected parasite.</title>
        <authorList>
            <person name="Korhonen P.K."/>
            <person name="Gasser R.B."/>
            <person name="Ma G."/>
            <person name="Wang T."/>
            <person name="Stroehlein A.J."/>
            <person name="Young N.D."/>
            <person name="Ang C.S."/>
            <person name="Fernando D.D."/>
            <person name="Lu H.C."/>
            <person name="Taylor S."/>
            <person name="Reynolds S.L."/>
            <person name="Mofiz E."/>
            <person name="Najaraj S.H."/>
            <person name="Gowda H."/>
            <person name="Madugundu A."/>
            <person name="Renuse S."/>
            <person name="Holt D."/>
            <person name="Pandey A."/>
            <person name="Papenfuss A.T."/>
            <person name="Fischer K."/>
        </authorList>
    </citation>
    <scope>NUCLEOTIDE SEQUENCE [LARGE SCALE GENOMIC DNA]</scope>
</reference>
<evidence type="ECO:0000259" key="9">
    <source>
        <dbReference type="SMART" id="SM01036"/>
    </source>
</evidence>
<dbReference type="GO" id="GO:0032040">
    <property type="term" value="C:small-subunit processome"/>
    <property type="evidence" value="ECO:0007669"/>
    <property type="project" value="TreeGrafter"/>
</dbReference>
<sequence length="2196" mass="256327">MATSLSRQLENLRVPQTSIHKEKRGSVSFIYDFLEAKTINIDTHYSIAINSLQNLIRIDVYFQRFMRDIFHESSKKLDRAIKSREENDQLDRVIEDFLFHLSKYFQLNDSHKLLEYLIQKYQINEYNVDALIGSVLPYYETRLFVRLIQTCSAVKNPQNQRFYWMKKFQENGVPISKSIFIKHCIKDFEFSRYVFDTIFKSLEIDRENTIFPSFLASFGLILIQDSSKNDQILSLILSAISKCFNSEQQNLFIVGCMILSHLCNLVRLESKIVQKLLKLFARKQRKINESMLISLEIIIKSQNLESLPDLYAEKDFIDKVVEYSSEHRLENLVRAIVITILIKATKHNEEIPFDVDSYRNFFNSMFEIPKSFSRDSIGRLLRSINENQTFGHDEGSSPVRDLINDLIGTIERLHPDWLESILSSFESIKNLSLYLKSIRHIFVQNLDLPLSIGLVHQKKSVRKRSLLFFAKNLSNLYETNPNEKDLLFIRQTLRNVWESVADRETLQEIFIQILSSQNPSLDQIFEPDELVDYFSKIYFWIDETLRNDIGDEKTIHLKRLILETYCKRSYSGDNELNFENLMNDQLLQLLLICFAESNDFTEIILSSDYGKTNPLLKQITSRDNRKILEEISKYFYVNLDLFLKNFDDENNFRIKSSENLRFQFLLIYVFNRILCNLSTNLFDDKANSVRKILIDLLWNFSRRKIKIVSNSEIKIVDSSQFKELDIDELFLKEFRYFNGQSISLVLIGHFFDNLIERSDALDEDQKASYNLIAYQSIEHRIDFKIYSFLMHYSTPNEHKPISKSVYRLFRHLFTKFLAKKIQIHNNGFKFFLPLIVKDDEESVQNQTLTLLKELFECSPLSNLLIASLVSSKKYLIGYLLALSSSRPSTRQLALANLKRILKKLSSNEDKALQNWIERIIQQEASILNSEDSIIRIINDPSTIANGAETSDEISQKLYNSILAILNEEESNHSSHHKVSLFRLLKYSGTQIKNVIFKQYLKILCDSGSTKMIDRNVELELETVLSYFNDGIFENLYSSAPNQEDQFVFMKFWLKCIEKCGLILSEKIANIVYDIFDLKTFEKIRSKSESMAMDLVYTMLFNQMTLSERQSLVINYSNLINSMQKRMRTVLIDSDFLMKFLNYLMPIQDIYETFTIGTEIKRIKMDACVYQRFTICWKLFRICVSIISNIEQFDCSNELIQCLFEYLKLTFMEVGDNSSQLTRQSILFAIVNCIESKLPQRSAWIRSKCSNEITQTESMEIDSTIDQQEEENLKVFLKLINVDTVIDCMMESRVKETQRVSMFLINLVAPYFQKEIIKYLVTIFTFIGSNLLECDDQYSMSILFETMESIIPIIIVNDKTKTDEMKHYIASVFIKSYNDIPAYRRLPLFLKLIKLLDSDQFLPIVAVYLIENISSSKLSTYQATTFAFIKNLFDEFSLEIQMQSICAMFSLFERRYLGAQFRTVLMQKFNKSFNVCCDHSSNADDLSSIDSLSKLIMNICTQHKPTILLDNDKMDCGLKILKFISSFITDAKLISRIRSAENRPESKFSHSLIYLINIILESIVLINFTGNIRSSLNVYRKQFKTILDEILLRYHSLVSVEKLSAIVLDDLMNNVASNEQAISALIKRKALELLNEKFLNLNPNERKDLCIEKIIITLCKHLETHLNNFDQLNDHQIHNTQLILVSLKTSTKFIENDVLDRDMNLKNSLSHTLTKLISTLDAINQDSHQSEIKFKSLQSFKTSSILCSTLILIVLSLEGIPFLSDNIRLILKNFSTTDETTMVLNIVALNKIIMNFSKFLGSNLNQILLKILSLFDRCTDESENLRSNLNKILSNIGKHIPTRFVFDTINSIYDEAIENYPKSIIQLRDLFRISCKFIEKTDVDIILKNFKNFMLKALEFRYLNHSKFEPSMLDQIENSLCETFALFFPKLTESNFRPIYYSIQEWAFQLRQKKISDPNDEGRFTFSTECYQRMITFFRFCSCLADSIKSLFCVFVAPSIVQNFNEVLIAYHSPDLESFNEYEDKTKEKERRLKIEDPTIGEPLVSSVLMTISKCFLYDLNCNFVNQSSLATIVRPIIDQISNLFGSEKDYQNRLELILQCTQFLIQNNKDESLIKDFNYQLLLKTRESNEKIKMAAVKVLHRLILSCGEDYLPFVPETIPFIAELSEEDSSEIEKELKEMVNDIEQLIGEPIDKYL</sequence>
<dbReference type="GO" id="GO:0030686">
    <property type="term" value="C:90S preribosome"/>
    <property type="evidence" value="ECO:0007669"/>
    <property type="project" value="TreeGrafter"/>
</dbReference>
<dbReference type="GO" id="GO:0000462">
    <property type="term" value="P:maturation of SSU-rRNA from tricistronic rRNA transcript (SSU-rRNA, 5.8S rRNA, LSU-rRNA)"/>
    <property type="evidence" value="ECO:0007669"/>
    <property type="project" value="TreeGrafter"/>
</dbReference>
<dbReference type="InterPro" id="IPR016024">
    <property type="entry name" value="ARM-type_fold"/>
</dbReference>
<evidence type="ECO:0000256" key="1">
    <source>
        <dbReference type="ARBA" id="ARBA00004604"/>
    </source>
</evidence>
<dbReference type="GO" id="GO:0045943">
    <property type="term" value="P:positive regulation of transcription by RNA polymerase I"/>
    <property type="evidence" value="ECO:0007669"/>
    <property type="project" value="TreeGrafter"/>
</dbReference>
<reference evidence="10" key="2">
    <citation type="submission" date="2020-01" db="EMBL/GenBank/DDBJ databases">
        <authorList>
            <person name="Korhonen P.K.K."/>
            <person name="Guangxu M.G."/>
            <person name="Wang T.W."/>
            <person name="Stroehlein A.J.S."/>
            <person name="Young N.D."/>
            <person name="Ang C.-S.A."/>
            <person name="Fernando D.W.F."/>
            <person name="Lu H.L."/>
            <person name="Taylor S.T."/>
            <person name="Ehtesham M.E.M."/>
            <person name="Najaraj S.H.N."/>
            <person name="Harsha G.H.G."/>
            <person name="Madugundu A.M."/>
            <person name="Renuse S.R."/>
            <person name="Holt D.H."/>
            <person name="Pandey A.P."/>
            <person name="Papenfuss A.P."/>
            <person name="Gasser R.B.G."/>
            <person name="Fischer K.F."/>
        </authorList>
    </citation>
    <scope>NUCLEOTIDE SEQUENCE</scope>
    <source>
        <strain evidence="10">SSS_KF_BRIS2020</strain>
    </source>
</reference>
<keyword evidence="6 7" id="KW-0687">Ribonucleoprotein</keyword>
<evidence type="ECO:0000256" key="8">
    <source>
        <dbReference type="SAM" id="Coils"/>
    </source>
</evidence>
<comment type="similarity">
    <text evidence="2 7">Belongs to the HEATR1/UTP10 family.</text>
</comment>
<organism evidence="10">
    <name type="scientific">Sarcoptes scabiei</name>
    <name type="common">Itch mite</name>
    <name type="synonym">Acarus scabiei</name>
    <dbReference type="NCBI Taxonomy" id="52283"/>
    <lineage>
        <taxon>Eukaryota</taxon>
        <taxon>Metazoa</taxon>
        <taxon>Ecdysozoa</taxon>
        <taxon>Arthropoda</taxon>
        <taxon>Chelicerata</taxon>
        <taxon>Arachnida</taxon>
        <taxon>Acari</taxon>
        <taxon>Acariformes</taxon>
        <taxon>Sarcoptiformes</taxon>
        <taxon>Astigmata</taxon>
        <taxon>Psoroptidia</taxon>
        <taxon>Sarcoptoidea</taxon>
        <taxon>Sarcoptidae</taxon>
        <taxon>Sarcoptinae</taxon>
        <taxon>Sarcoptes</taxon>
    </lineage>
</organism>
<evidence type="ECO:0000313" key="12">
    <source>
        <dbReference type="Proteomes" id="UP000070412"/>
    </source>
</evidence>
<dbReference type="InterPro" id="IPR040191">
    <property type="entry name" value="UTP10"/>
</dbReference>
<dbReference type="Pfam" id="PF08146">
    <property type="entry name" value="BP28CT"/>
    <property type="match status" value="1"/>
</dbReference>
<dbReference type="EnsemblMetazoa" id="SSS_6657s_mrna">
    <property type="protein sequence ID" value="KAF7493166.1"/>
    <property type="gene ID" value="SSS_6657"/>
</dbReference>
<dbReference type="InterPro" id="IPR012954">
    <property type="entry name" value="BP28_C_dom"/>
</dbReference>
<evidence type="ECO:0000256" key="5">
    <source>
        <dbReference type="ARBA" id="ARBA00023242"/>
    </source>
</evidence>
<keyword evidence="4 7" id="KW-0698">rRNA processing</keyword>
<feature type="coiled-coil region" evidence="8">
    <location>
        <begin position="2163"/>
        <end position="2190"/>
    </location>
</feature>
<dbReference type="GO" id="GO:0034455">
    <property type="term" value="C:t-UTP complex"/>
    <property type="evidence" value="ECO:0007669"/>
    <property type="project" value="TreeGrafter"/>
</dbReference>
<dbReference type="PANTHER" id="PTHR13457:SF1">
    <property type="entry name" value="HEAT REPEAT-CONTAINING PROTEIN 1"/>
    <property type="match status" value="1"/>
</dbReference>
<dbReference type="Proteomes" id="UP000070412">
    <property type="component" value="Unassembled WGS sequence"/>
</dbReference>
<dbReference type="GO" id="GO:0030515">
    <property type="term" value="F:snoRNA binding"/>
    <property type="evidence" value="ECO:0007669"/>
    <property type="project" value="TreeGrafter"/>
</dbReference>